<dbReference type="InterPro" id="IPR001757">
    <property type="entry name" value="P_typ_ATPase"/>
</dbReference>
<evidence type="ECO:0000256" key="15">
    <source>
        <dbReference type="ARBA" id="ARBA00047308"/>
    </source>
</evidence>
<keyword evidence="12" id="KW-1278">Translocase</keyword>
<dbReference type="PANTHER" id="PTHR48085">
    <property type="entry name" value="CADMIUM/ZINC-TRANSPORTING ATPASE HMA2-RELATED"/>
    <property type="match status" value="1"/>
</dbReference>
<dbReference type="PRINTS" id="PR00119">
    <property type="entry name" value="CATATPASE"/>
</dbReference>
<evidence type="ECO:0000256" key="1">
    <source>
        <dbReference type="ARBA" id="ARBA00004651"/>
    </source>
</evidence>
<feature type="transmembrane region" description="Helical" evidence="17">
    <location>
        <begin position="42"/>
        <end position="59"/>
    </location>
</feature>
<evidence type="ECO:0000313" key="20">
    <source>
        <dbReference type="Proteomes" id="UP000192569"/>
    </source>
</evidence>
<feature type="transmembrane region" description="Helical" evidence="17">
    <location>
        <begin position="244"/>
        <end position="264"/>
    </location>
</feature>
<evidence type="ECO:0000313" key="19">
    <source>
        <dbReference type="EMBL" id="SMB99403.1"/>
    </source>
</evidence>
<keyword evidence="10 17" id="KW-0067">ATP-binding</keyword>
<comment type="catalytic activity">
    <reaction evidence="16">
        <text>Cd(2+)(in) + ATP + H2O = Cd(2+)(out) + ADP + phosphate + H(+)</text>
        <dbReference type="Rhea" id="RHEA:12132"/>
        <dbReference type="ChEBI" id="CHEBI:15377"/>
        <dbReference type="ChEBI" id="CHEBI:15378"/>
        <dbReference type="ChEBI" id="CHEBI:30616"/>
        <dbReference type="ChEBI" id="CHEBI:43474"/>
        <dbReference type="ChEBI" id="CHEBI:48775"/>
        <dbReference type="ChEBI" id="CHEBI:456216"/>
        <dbReference type="EC" id="7.2.2.21"/>
    </reaction>
</comment>
<evidence type="ECO:0000256" key="17">
    <source>
        <dbReference type="RuleBase" id="RU362081"/>
    </source>
</evidence>
<keyword evidence="6 17" id="KW-0812">Transmembrane</keyword>
<keyword evidence="5" id="KW-0597">Phosphoprotein</keyword>
<evidence type="ECO:0000256" key="9">
    <source>
        <dbReference type="ARBA" id="ARBA00022833"/>
    </source>
</evidence>
<proteinExistence type="inferred from homology"/>
<dbReference type="Proteomes" id="UP000192569">
    <property type="component" value="Chromosome I"/>
</dbReference>
<name>A0A1W1W1K8_9FIRM</name>
<dbReference type="Gene3D" id="3.40.50.1000">
    <property type="entry name" value="HAD superfamily/HAD-like"/>
    <property type="match status" value="1"/>
</dbReference>
<feature type="transmembrane region" description="Helical" evidence="17">
    <location>
        <begin position="12"/>
        <end position="30"/>
    </location>
</feature>
<comment type="subcellular location">
    <subcellularLocation>
        <location evidence="1">Cell membrane</location>
        <topology evidence="1">Multi-pass membrane protein</topology>
    </subcellularLocation>
</comment>
<dbReference type="InterPro" id="IPR023299">
    <property type="entry name" value="ATPase_P-typ_cyto_dom_N"/>
</dbReference>
<reference evidence="19 20" key="1">
    <citation type="submission" date="2017-04" db="EMBL/GenBank/DDBJ databases">
        <authorList>
            <person name="Afonso C.L."/>
            <person name="Miller P.J."/>
            <person name="Scott M.A."/>
            <person name="Spackman E."/>
            <person name="Goraichik I."/>
            <person name="Dimitrov K.M."/>
            <person name="Suarez D.L."/>
            <person name="Swayne D.E."/>
        </authorList>
    </citation>
    <scope>NUCLEOTIDE SEQUENCE [LARGE SCALE GENOMIC DNA]</scope>
    <source>
        <strain evidence="19 20">ToBE</strain>
    </source>
</reference>
<dbReference type="InterPro" id="IPR018303">
    <property type="entry name" value="ATPase_P-typ_P_site"/>
</dbReference>
<dbReference type="SFLD" id="SFLDS00003">
    <property type="entry name" value="Haloacid_Dehalogenase"/>
    <property type="match status" value="1"/>
</dbReference>
<dbReference type="Pfam" id="PF00702">
    <property type="entry name" value="Hydrolase"/>
    <property type="match status" value="1"/>
</dbReference>
<dbReference type="CDD" id="cd07548">
    <property type="entry name" value="P-type_ATPase-Cd_Zn_Co_like"/>
    <property type="match status" value="1"/>
</dbReference>
<sequence>MDCRTCVNKKEFRNPFIVASGVLLAIGVIFNEPLHRTSHAVVEYLVLLSAYFLSGWKVLKSAFKNLFRGRIFDENFLMTIATLGALAIHQLPEAAAVMTFYAVGEYFQERAVNRSRRSIAALLDLRPDYANLKLDGEIKKVRPEEVEVGQLIVVKPGEKVPLDGEVVEGISFVDTSALTGESVPRKVEKGDQILAGMINGQGLLIIKVTKPFEQSSVARILELVQNAAERKAPTEQLITTFSRYYTPAVVLGALVVAFLPPLIFPEASLKEWVYRALVLLVISCPCALVVSVPLSYFGGLGGASRRGILVKGASFLEALARLHTVVFDKTGTLTRGVFRVTKVVPYNGFREEEVLAAAASAEVYSTHPIAQSIREAYGKEIPLEEVKDFQEIPGHGISAVVEGRRVLAGNDRLLHREGIPHEICNIEEGTGIHVVLDGVYAGYIIISDEIRPDAKEAIFKLKELGVQRIILLTGDQERVARLVAQKLGLDAYFAELLPEGKVKKVEELQAALLNPDKQKIAFVGDGLNDAPVIMRADVGVAMGGLGSDATLQAADVVLMEDAPSKLVTAITIARWTIRIVRQNIILALGVKALFFVLGTLGVATIWEAVFADVGITLVAIFNATRALK</sequence>
<dbReference type="PANTHER" id="PTHR48085:SF5">
    <property type="entry name" value="CADMIUM_ZINC-TRANSPORTING ATPASE HMA4-RELATED"/>
    <property type="match status" value="1"/>
</dbReference>
<dbReference type="SFLD" id="SFLDF00027">
    <property type="entry name" value="p-type_atpase"/>
    <property type="match status" value="1"/>
</dbReference>
<evidence type="ECO:0000256" key="13">
    <source>
        <dbReference type="ARBA" id="ARBA00022989"/>
    </source>
</evidence>
<keyword evidence="3 17" id="KW-1003">Cell membrane</keyword>
<evidence type="ECO:0000256" key="14">
    <source>
        <dbReference type="ARBA" id="ARBA00023136"/>
    </source>
</evidence>
<dbReference type="GO" id="GO:0008551">
    <property type="term" value="F:P-type cadmium transporter activity"/>
    <property type="evidence" value="ECO:0007669"/>
    <property type="project" value="UniProtKB-EC"/>
</dbReference>
<dbReference type="AlphaFoldDB" id="A0A1W1W1K8"/>
<dbReference type="PRINTS" id="PR00941">
    <property type="entry name" value="CDATPASE"/>
</dbReference>
<evidence type="ECO:0000256" key="8">
    <source>
        <dbReference type="ARBA" id="ARBA00022741"/>
    </source>
</evidence>
<dbReference type="GO" id="GO:0016887">
    <property type="term" value="F:ATP hydrolysis activity"/>
    <property type="evidence" value="ECO:0007669"/>
    <property type="project" value="InterPro"/>
</dbReference>
<protein>
    <submittedName>
        <fullName evidence="19">Cd2+/Zn2+-exporting ATPase</fullName>
    </submittedName>
</protein>
<feature type="domain" description="P-type ATPase A" evidence="18">
    <location>
        <begin position="125"/>
        <end position="225"/>
    </location>
</feature>
<dbReference type="InterPro" id="IPR023214">
    <property type="entry name" value="HAD_sf"/>
</dbReference>
<dbReference type="FunFam" id="3.40.1110.10:FF:000066">
    <property type="entry name" value="Cadmium-translocating P-type ATPase"/>
    <property type="match status" value="1"/>
</dbReference>
<organism evidence="19 20">
    <name type="scientific">Thermanaeromonas toyohensis ToBE</name>
    <dbReference type="NCBI Taxonomy" id="698762"/>
    <lineage>
        <taxon>Bacteria</taxon>
        <taxon>Bacillati</taxon>
        <taxon>Bacillota</taxon>
        <taxon>Clostridia</taxon>
        <taxon>Neomoorellales</taxon>
        <taxon>Neomoorellaceae</taxon>
        <taxon>Thermanaeromonas</taxon>
    </lineage>
</organism>
<keyword evidence="14 17" id="KW-0472">Membrane</keyword>
<evidence type="ECO:0000256" key="12">
    <source>
        <dbReference type="ARBA" id="ARBA00022967"/>
    </source>
</evidence>
<keyword evidence="9" id="KW-0862">Zinc</keyword>
<keyword evidence="4" id="KW-0104">Cadmium</keyword>
<evidence type="ECO:0000256" key="2">
    <source>
        <dbReference type="ARBA" id="ARBA00006024"/>
    </source>
</evidence>
<dbReference type="NCBIfam" id="TIGR01512">
    <property type="entry name" value="ATPase-IB2_Cd"/>
    <property type="match status" value="1"/>
</dbReference>
<keyword evidence="20" id="KW-1185">Reference proteome</keyword>
<evidence type="ECO:0000256" key="16">
    <source>
        <dbReference type="ARBA" id="ARBA00049338"/>
    </source>
</evidence>
<dbReference type="EMBL" id="LT838272">
    <property type="protein sequence ID" value="SMB99403.1"/>
    <property type="molecule type" value="Genomic_DNA"/>
</dbReference>
<evidence type="ECO:0000256" key="10">
    <source>
        <dbReference type="ARBA" id="ARBA00022840"/>
    </source>
</evidence>
<dbReference type="InterPro" id="IPR051014">
    <property type="entry name" value="Cation_Transport_ATPase_IB"/>
</dbReference>
<dbReference type="InterPro" id="IPR036412">
    <property type="entry name" value="HAD-like_sf"/>
</dbReference>
<keyword evidence="13 17" id="KW-1133">Transmembrane helix</keyword>
<evidence type="ECO:0000256" key="4">
    <source>
        <dbReference type="ARBA" id="ARBA00022539"/>
    </source>
</evidence>
<dbReference type="InterPro" id="IPR059000">
    <property type="entry name" value="ATPase_P-type_domA"/>
</dbReference>
<dbReference type="Pfam" id="PF00122">
    <property type="entry name" value="E1-E2_ATPase"/>
    <property type="match status" value="1"/>
</dbReference>
<dbReference type="PROSITE" id="PS00154">
    <property type="entry name" value="ATPASE_E1_E2"/>
    <property type="match status" value="1"/>
</dbReference>
<accession>A0A1W1W1K8</accession>
<dbReference type="InterPro" id="IPR027256">
    <property type="entry name" value="P-typ_ATPase_IB"/>
</dbReference>
<keyword evidence="8 17" id="KW-0547">Nucleotide-binding</keyword>
<dbReference type="NCBIfam" id="TIGR01525">
    <property type="entry name" value="ATPase-IB_hvy"/>
    <property type="match status" value="1"/>
</dbReference>
<dbReference type="SUPFAM" id="SSF81653">
    <property type="entry name" value="Calcium ATPase, transduction domain A"/>
    <property type="match status" value="1"/>
</dbReference>
<dbReference type="Gene3D" id="2.70.150.10">
    <property type="entry name" value="Calcium-transporting ATPase, cytoplasmic transduction domain A"/>
    <property type="match status" value="1"/>
</dbReference>
<dbReference type="OrthoDB" id="9760364at2"/>
<comment type="similarity">
    <text evidence="2 17">Belongs to the cation transport ATPase (P-type) (TC 3.A.3) family. Type IB subfamily.</text>
</comment>
<evidence type="ECO:0000256" key="5">
    <source>
        <dbReference type="ARBA" id="ARBA00022553"/>
    </source>
</evidence>
<dbReference type="STRING" id="698762.SAMN00808754_2888"/>
<evidence type="ECO:0000259" key="18">
    <source>
        <dbReference type="Pfam" id="PF00122"/>
    </source>
</evidence>
<evidence type="ECO:0000256" key="3">
    <source>
        <dbReference type="ARBA" id="ARBA00022475"/>
    </source>
</evidence>
<evidence type="ECO:0000256" key="6">
    <source>
        <dbReference type="ARBA" id="ARBA00022692"/>
    </source>
</evidence>
<feature type="transmembrane region" description="Helical" evidence="17">
    <location>
        <begin position="584"/>
        <end position="603"/>
    </location>
</feature>
<dbReference type="NCBIfam" id="TIGR01494">
    <property type="entry name" value="ATPase_P-type"/>
    <property type="match status" value="1"/>
</dbReference>
<dbReference type="RefSeq" id="WP_084666571.1">
    <property type="nucleotide sequence ID" value="NZ_LT838272.1"/>
</dbReference>
<dbReference type="InterPro" id="IPR023298">
    <property type="entry name" value="ATPase_P-typ_TM_dom_sf"/>
</dbReference>
<gene>
    <name evidence="19" type="ORF">SAMN00808754_2888</name>
</gene>
<feature type="transmembrane region" description="Helical" evidence="17">
    <location>
        <begin position="276"/>
        <end position="297"/>
    </location>
</feature>
<dbReference type="SUPFAM" id="SSF56784">
    <property type="entry name" value="HAD-like"/>
    <property type="match status" value="1"/>
</dbReference>
<keyword evidence="11" id="KW-0460">Magnesium</keyword>
<dbReference type="SFLD" id="SFLDG00002">
    <property type="entry name" value="C1.7:_P-type_atpase_like"/>
    <property type="match status" value="1"/>
</dbReference>
<evidence type="ECO:0000256" key="11">
    <source>
        <dbReference type="ARBA" id="ARBA00022842"/>
    </source>
</evidence>
<dbReference type="GO" id="GO:0046872">
    <property type="term" value="F:metal ion binding"/>
    <property type="evidence" value="ECO:0007669"/>
    <property type="project" value="UniProtKB-KW"/>
</dbReference>
<comment type="catalytic activity">
    <reaction evidence="15">
        <text>Zn(2+)(in) + ATP + H2O = Zn(2+)(out) + ADP + phosphate + H(+)</text>
        <dbReference type="Rhea" id="RHEA:20621"/>
        <dbReference type="ChEBI" id="CHEBI:15377"/>
        <dbReference type="ChEBI" id="CHEBI:15378"/>
        <dbReference type="ChEBI" id="CHEBI:29105"/>
        <dbReference type="ChEBI" id="CHEBI:30616"/>
        <dbReference type="ChEBI" id="CHEBI:43474"/>
        <dbReference type="ChEBI" id="CHEBI:456216"/>
        <dbReference type="EC" id="7.2.2.12"/>
    </reaction>
</comment>
<dbReference type="SUPFAM" id="SSF81665">
    <property type="entry name" value="Calcium ATPase, transmembrane domain M"/>
    <property type="match status" value="1"/>
</dbReference>
<dbReference type="GO" id="GO:0005886">
    <property type="term" value="C:plasma membrane"/>
    <property type="evidence" value="ECO:0007669"/>
    <property type="project" value="UniProtKB-SubCell"/>
</dbReference>
<dbReference type="InterPro" id="IPR044492">
    <property type="entry name" value="P_typ_ATPase_HD_dom"/>
</dbReference>
<evidence type="ECO:0000256" key="7">
    <source>
        <dbReference type="ARBA" id="ARBA00022723"/>
    </source>
</evidence>
<dbReference type="GO" id="GO:0016463">
    <property type="term" value="F:P-type zinc transporter activity"/>
    <property type="evidence" value="ECO:0007669"/>
    <property type="project" value="UniProtKB-EC"/>
</dbReference>
<keyword evidence="7 17" id="KW-0479">Metal-binding</keyword>
<dbReference type="GO" id="GO:0005524">
    <property type="term" value="F:ATP binding"/>
    <property type="evidence" value="ECO:0007669"/>
    <property type="project" value="UniProtKB-UniRule"/>
</dbReference>
<dbReference type="Gene3D" id="3.40.1110.10">
    <property type="entry name" value="Calcium-transporting ATPase, cytoplasmic domain N"/>
    <property type="match status" value="1"/>
</dbReference>
<dbReference type="InterPro" id="IPR008250">
    <property type="entry name" value="ATPase_P-typ_transduc_dom_A_sf"/>
</dbReference>
<dbReference type="FunFam" id="2.70.150.10:FF:000002">
    <property type="entry name" value="Copper-transporting ATPase 1, putative"/>
    <property type="match status" value="1"/>
</dbReference>